<keyword evidence="8" id="KW-1185">Reference proteome</keyword>
<reference evidence="9" key="1">
    <citation type="submission" date="2025-08" db="UniProtKB">
        <authorList>
            <consortium name="RefSeq"/>
        </authorList>
    </citation>
    <scope>IDENTIFICATION</scope>
    <source>
        <tissue evidence="9">Whole body</tissue>
    </source>
</reference>
<dbReference type="GO" id="GO:0016614">
    <property type="term" value="F:oxidoreductase activity, acting on CH-OH group of donors"/>
    <property type="evidence" value="ECO:0007669"/>
    <property type="project" value="InterPro"/>
</dbReference>
<dbReference type="GeneID" id="113396990"/>
<accession>A0A8B8I3A4</accession>
<dbReference type="PANTHER" id="PTHR11552:SF147">
    <property type="entry name" value="CHOLINE DEHYDROGENASE, MITOCHONDRIAL"/>
    <property type="match status" value="1"/>
</dbReference>
<dbReference type="Pfam" id="PF05199">
    <property type="entry name" value="GMC_oxred_C"/>
    <property type="match status" value="1"/>
</dbReference>
<keyword evidence="3" id="KW-0285">Flavoprotein</keyword>
<gene>
    <name evidence="9" type="primary">LOC113396990</name>
</gene>
<keyword evidence="4 5" id="KW-0274">FAD</keyword>
<evidence type="ECO:0000256" key="6">
    <source>
        <dbReference type="SAM" id="Phobius"/>
    </source>
</evidence>
<dbReference type="InterPro" id="IPR000172">
    <property type="entry name" value="GMC_OxRdtase_N"/>
</dbReference>
<dbReference type="Pfam" id="PF00732">
    <property type="entry name" value="GMC_oxred_N"/>
    <property type="match status" value="1"/>
</dbReference>
<dbReference type="InterPro" id="IPR012132">
    <property type="entry name" value="GMC_OxRdtase"/>
</dbReference>
<evidence type="ECO:0000256" key="5">
    <source>
        <dbReference type="PIRSR" id="PIRSR000137-2"/>
    </source>
</evidence>
<evidence type="ECO:0000256" key="4">
    <source>
        <dbReference type="ARBA" id="ARBA00022827"/>
    </source>
</evidence>
<dbReference type="OMA" id="GINYMMY"/>
<feature type="binding site" evidence="5">
    <location>
        <position position="236"/>
    </location>
    <ligand>
        <name>FAD</name>
        <dbReference type="ChEBI" id="CHEBI:57692"/>
    </ligand>
</feature>
<feature type="transmembrane region" description="Helical" evidence="6">
    <location>
        <begin position="6"/>
        <end position="27"/>
    </location>
</feature>
<dbReference type="RefSeq" id="XP_026490897.2">
    <property type="nucleotide sequence ID" value="XM_026635112.2"/>
</dbReference>
<dbReference type="Proteomes" id="UP001652626">
    <property type="component" value="Chromosome 9"/>
</dbReference>
<comment type="cofactor">
    <cofactor evidence="1 5">
        <name>FAD</name>
        <dbReference type="ChEBI" id="CHEBI:57692"/>
    </cofactor>
</comment>
<dbReference type="SUPFAM" id="SSF51905">
    <property type="entry name" value="FAD/NAD(P)-binding domain"/>
    <property type="match status" value="1"/>
</dbReference>
<evidence type="ECO:0000259" key="7">
    <source>
        <dbReference type="PROSITE" id="PS00624"/>
    </source>
</evidence>
<keyword evidence="6" id="KW-0812">Transmembrane</keyword>
<evidence type="ECO:0000256" key="1">
    <source>
        <dbReference type="ARBA" id="ARBA00001974"/>
    </source>
</evidence>
<evidence type="ECO:0000313" key="8">
    <source>
        <dbReference type="Proteomes" id="UP001652626"/>
    </source>
</evidence>
<dbReference type="PANTHER" id="PTHR11552">
    <property type="entry name" value="GLUCOSE-METHANOL-CHOLINE GMC OXIDOREDUCTASE"/>
    <property type="match status" value="1"/>
</dbReference>
<dbReference type="GO" id="GO:0050660">
    <property type="term" value="F:flavin adenine dinucleotide binding"/>
    <property type="evidence" value="ECO:0007669"/>
    <property type="project" value="InterPro"/>
</dbReference>
<organism evidence="8 9">
    <name type="scientific">Vanessa tameamea</name>
    <name type="common">Kamehameha butterfly</name>
    <dbReference type="NCBI Taxonomy" id="334116"/>
    <lineage>
        <taxon>Eukaryota</taxon>
        <taxon>Metazoa</taxon>
        <taxon>Ecdysozoa</taxon>
        <taxon>Arthropoda</taxon>
        <taxon>Hexapoda</taxon>
        <taxon>Insecta</taxon>
        <taxon>Pterygota</taxon>
        <taxon>Neoptera</taxon>
        <taxon>Endopterygota</taxon>
        <taxon>Lepidoptera</taxon>
        <taxon>Glossata</taxon>
        <taxon>Ditrysia</taxon>
        <taxon>Papilionoidea</taxon>
        <taxon>Nymphalidae</taxon>
        <taxon>Nymphalinae</taxon>
        <taxon>Vanessa</taxon>
    </lineage>
</organism>
<evidence type="ECO:0000256" key="2">
    <source>
        <dbReference type="ARBA" id="ARBA00010790"/>
    </source>
</evidence>
<feature type="domain" description="Glucose-methanol-choline oxidoreductase N-terminal" evidence="7">
    <location>
        <begin position="270"/>
        <end position="284"/>
    </location>
</feature>
<name>A0A8B8I3A4_VANTA</name>
<sequence>MSPIHLAQLCLFSIGIYAFSLFTYLVFYYDLFSTLFLGEIQSEYDFIIVGSGTAGSLIGHRIAKETNYTFIVLEAGGRGHSFHDIPAFGPLLHQSVFDWNYETEPQENACFAMENSRCKQTQGKILGGSSKLNNMIHIRGNTSHYVEWFHGKYNKKYIEDQFKYIESNIFHLNNIKYDSNLGEAVLRAAKELNFKLLKHDFGIGFMKSIVTQNQGKRWTTSYNLETSKYVFTNVLVEKLLFIKNKCIGAQITTPKRMTLFAKKGVIISAGTFNSPKILQLSGIGPEKLLNSLNIPVVKSLPVGKNLQDHIGTGLDLVLFNNSQSIEMFDIMNLWNVFQYFFNGKGPLTTPGCEVIGFISTKNETSPNLQFMVLPVGISADRGSHLRKTLKIRDTVWNDYFSKIFDKYTATFLTLLLHPKSKGEVRIQSKNPTVPPLIDPKYLSHKDDLRTIVNGVHMIRKLIETESLKNIGAHLNNIPFPGCENFEMFSNLYLECYVKHLTLTSYHPVGTCAMGLPETKNSVVDTTFKVLGIDNLYVVDASVLPTLPSGNINAAIAMMANIFFENNFKEILNINKVDFCNKISFRDFLLNTCPVR</sequence>
<dbReference type="Gene3D" id="3.30.560.10">
    <property type="entry name" value="Glucose Oxidase, domain 3"/>
    <property type="match status" value="1"/>
</dbReference>
<proteinExistence type="inferred from homology"/>
<dbReference type="PIRSF" id="PIRSF000137">
    <property type="entry name" value="Alcohol_oxidase"/>
    <property type="match status" value="1"/>
</dbReference>
<dbReference type="InterPro" id="IPR036188">
    <property type="entry name" value="FAD/NAD-bd_sf"/>
</dbReference>
<comment type="similarity">
    <text evidence="2">Belongs to the GMC oxidoreductase family.</text>
</comment>
<dbReference type="Gene3D" id="3.50.50.60">
    <property type="entry name" value="FAD/NAD(P)-binding domain"/>
    <property type="match status" value="1"/>
</dbReference>
<protein>
    <submittedName>
        <fullName evidence="9">Ecdysone oxidase-like</fullName>
    </submittedName>
</protein>
<keyword evidence="6" id="KW-0472">Membrane</keyword>
<dbReference type="InterPro" id="IPR007867">
    <property type="entry name" value="GMC_OxRtase_C"/>
</dbReference>
<evidence type="ECO:0000256" key="3">
    <source>
        <dbReference type="ARBA" id="ARBA00022630"/>
    </source>
</evidence>
<dbReference type="PROSITE" id="PS00624">
    <property type="entry name" value="GMC_OXRED_2"/>
    <property type="match status" value="1"/>
</dbReference>
<dbReference type="AlphaFoldDB" id="A0A8B8I3A4"/>
<dbReference type="OrthoDB" id="5428259at2759"/>
<evidence type="ECO:0000313" key="9">
    <source>
        <dbReference type="RefSeq" id="XP_026490897.2"/>
    </source>
</evidence>
<dbReference type="SUPFAM" id="SSF54373">
    <property type="entry name" value="FAD-linked reductases, C-terminal domain"/>
    <property type="match status" value="1"/>
</dbReference>
<keyword evidence="6" id="KW-1133">Transmembrane helix</keyword>